<protein>
    <submittedName>
        <fullName evidence="2">Unnamed protein product</fullName>
    </submittedName>
</protein>
<evidence type="ECO:0000256" key="1">
    <source>
        <dbReference type="SAM" id="MobiDB-lite"/>
    </source>
</evidence>
<organism evidence="2 3">
    <name type="scientific">Phytophthora fragariaefolia</name>
    <dbReference type="NCBI Taxonomy" id="1490495"/>
    <lineage>
        <taxon>Eukaryota</taxon>
        <taxon>Sar</taxon>
        <taxon>Stramenopiles</taxon>
        <taxon>Oomycota</taxon>
        <taxon>Peronosporomycetes</taxon>
        <taxon>Peronosporales</taxon>
        <taxon>Peronosporaceae</taxon>
        <taxon>Phytophthora</taxon>
    </lineage>
</organism>
<dbReference type="OrthoDB" id="120242at2759"/>
<gene>
    <name evidence="2" type="ORF">Pfra01_001537100</name>
</gene>
<dbReference type="InterPro" id="IPR052050">
    <property type="entry name" value="SecEffector_AnkRepeat"/>
</dbReference>
<dbReference type="AlphaFoldDB" id="A0A9W7CXF1"/>
<reference evidence="2" key="1">
    <citation type="submission" date="2023-04" db="EMBL/GenBank/DDBJ databases">
        <title>Phytophthora fragariaefolia NBRC 109709.</title>
        <authorList>
            <person name="Ichikawa N."/>
            <person name="Sato H."/>
            <person name="Tonouchi N."/>
        </authorList>
    </citation>
    <scope>NUCLEOTIDE SEQUENCE</scope>
    <source>
        <strain evidence="2">NBRC 109709</strain>
    </source>
</reference>
<dbReference type="Pfam" id="PF12796">
    <property type="entry name" value="Ank_2"/>
    <property type="match status" value="1"/>
</dbReference>
<dbReference type="Gene3D" id="1.25.40.20">
    <property type="entry name" value="Ankyrin repeat-containing domain"/>
    <property type="match status" value="4"/>
</dbReference>
<accession>A0A9W7CXF1</accession>
<dbReference type="InterPro" id="IPR036770">
    <property type="entry name" value="Ankyrin_rpt-contain_sf"/>
</dbReference>
<dbReference type="Proteomes" id="UP001165121">
    <property type="component" value="Unassembled WGS sequence"/>
</dbReference>
<keyword evidence="3" id="KW-1185">Reference proteome</keyword>
<evidence type="ECO:0000313" key="3">
    <source>
        <dbReference type="Proteomes" id="UP001165121"/>
    </source>
</evidence>
<dbReference type="SUPFAM" id="SSF48403">
    <property type="entry name" value="Ankyrin repeat"/>
    <property type="match status" value="2"/>
</dbReference>
<dbReference type="SMART" id="SM00248">
    <property type="entry name" value="ANK"/>
    <property type="match status" value="5"/>
</dbReference>
<dbReference type="InterPro" id="IPR002110">
    <property type="entry name" value="Ankyrin_rpt"/>
</dbReference>
<comment type="caution">
    <text evidence="2">The sequence shown here is derived from an EMBL/GenBank/DDBJ whole genome shotgun (WGS) entry which is preliminary data.</text>
</comment>
<feature type="region of interest" description="Disordered" evidence="1">
    <location>
        <begin position="25"/>
        <end position="48"/>
    </location>
</feature>
<sequence>MGEAGKVVYEAAAAGALEILQHFREHGTSVSGDEEEDGETGEWDEEQEDWERGRWVLWGGLDAAEAAQAGHTDVVKWILETTTFDGRTDTPTIEAAMMMGNMELATWLMNHLGMDPEGYAALLGAAANGHVESLQWFQDRGLYTLWDEGVLIKAAEAGQLSVVRWILDRDRNDGDLGNESDPEEYHSGYRYEKRRRQTYLTCLGGEARLAIHAAAINGHLDVAKYIYAHVDIPQCAGDKLREKIKLFERCRSLRERLGSEHNAAQVSGKTMLRAAEKGFLDVVQWLFDEYNADPKVNLFWVKGVFDIEDGYCESDYSDDARSCCSVVDVAAANGHLEIVQYLLQVGSSEYAHFHKRQRTRRYSRNLTSDTLHCDDLDERADAACTASAMDGAAAGGHLNVVRWLHENRPEGCTTAAMNMAAANGHLEMVVWLHNNRSEGCTTDAIDAAARGGHLDVIKWLHAHRSEGCTTMAMNNAAATGSLAVLKWLHENCSEGCTAAAMDGAAAYAHLDTVKWLHRNRSEGCSERAMNSAAHNGNLQVLRWLFENRTEGFTAQAMDNATRFGHFEAVLVLHGLVQQGLAREMDIMDDQASQEWIAERYSEIMESLTAVSKFW</sequence>
<evidence type="ECO:0000313" key="2">
    <source>
        <dbReference type="EMBL" id="GMF44317.1"/>
    </source>
</evidence>
<feature type="compositionally biased region" description="Acidic residues" evidence="1">
    <location>
        <begin position="32"/>
        <end position="48"/>
    </location>
</feature>
<name>A0A9W7CXF1_9STRA</name>
<dbReference type="EMBL" id="BSXT01001661">
    <property type="protein sequence ID" value="GMF44317.1"/>
    <property type="molecule type" value="Genomic_DNA"/>
</dbReference>
<dbReference type="Pfam" id="PF13637">
    <property type="entry name" value="Ank_4"/>
    <property type="match status" value="3"/>
</dbReference>
<dbReference type="PANTHER" id="PTHR46586">
    <property type="entry name" value="ANKYRIN REPEAT-CONTAINING PROTEIN"/>
    <property type="match status" value="1"/>
</dbReference>
<dbReference type="PANTHER" id="PTHR46586:SF3">
    <property type="entry name" value="ANKYRIN REPEAT-CONTAINING PROTEIN"/>
    <property type="match status" value="1"/>
</dbReference>
<proteinExistence type="predicted"/>